<organism evidence="9 10">
    <name type="scientific">Suttonella ornithocola</name>
    <dbReference type="NCBI Taxonomy" id="279832"/>
    <lineage>
        <taxon>Bacteria</taxon>
        <taxon>Pseudomonadati</taxon>
        <taxon>Pseudomonadota</taxon>
        <taxon>Gammaproteobacteria</taxon>
        <taxon>Cardiobacteriales</taxon>
        <taxon>Cardiobacteriaceae</taxon>
        <taxon>Suttonella</taxon>
    </lineage>
</organism>
<accession>A0A380MZX5</accession>
<dbReference type="Gene3D" id="3.30.70.580">
    <property type="entry name" value="Pseudouridine synthase I, catalytic domain, N-terminal subdomain"/>
    <property type="match status" value="1"/>
</dbReference>
<dbReference type="InterPro" id="IPR020097">
    <property type="entry name" value="PsdUridine_synth_TruA_a/b_dom"/>
</dbReference>
<evidence type="ECO:0000256" key="4">
    <source>
        <dbReference type="HAMAP-Rule" id="MF_00171"/>
    </source>
</evidence>
<evidence type="ECO:0000256" key="5">
    <source>
        <dbReference type="PIRSR" id="PIRSR001430-1"/>
    </source>
</evidence>
<gene>
    <name evidence="4 9" type="primary">truA</name>
    <name evidence="9" type="ORF">NCTC13337_02663</name>
</gene>
<dbReference type="GO" id="GO:0031119">
    <property type="term" value="P:tRNA pseudouridine synthesis"/>
    <property type="evidence" value="ECO:0007669"/>
    <property type="project" value="UniProtKB-UniRule"/>
</dbReference>
<keyword evidence="2 4" id="KW-0819">tRNA processing</keyword>
<evidence type="ECO:0000256" key="1">
    <source>
        <dbReference type="ARBA" id="ARBA00009375"/>
    </source>
</evidence>
<dbReference type="GO" id="GO:0160147">
    <property type="term" value="F:tRNA pseudouridine(38-40) synthase activity"/>
    <property type="evidence" value="ECO:0007669"/>
    <property type="project" value="UniProtKB-EC"/>
</dbReference>
<keyword evidence="3 4" id="KW-0413">Isomerase</keyword>
<dbReference type="PIRSF" id="PIRSF001430">
    <property type="entry name" value="tRNA_psdUrid_synth"/>
    <property type="match status" value="1"/>
</dbReference>
<feature type="binding site" evidence="4 6">
    <location>
        <position position="112"/>
    </location>
    <ligand>
        <name>substrate</name>
    </ligand>
</feature>
<feature type="active site" description="Nucleophile" evidence="4 5">
    <location>
        <position position="54"/>
    </location>
</feature>
<dbReference type="Pfam" id="PF01416">
    <property type="entry name" value="PseudoU_synth_1"/>
    <property type="match status" value="2"/>
</dbReference>
<dbReference type="CDD" id="cd02570">
    <property type="entry name" value="PseudoU_synth_EcTruA"/>
    <property type="match status" value="1"/>
</dbReference>
<dbReference type="Proteomes" id="UP000254601">
    <property type="component" value="Unassembled WGS sequence"/>
</dbReference>
<dbReference type="Gene3D" id="3.30.70.660">
    <property type="entry name" value="Pseudouridine synthase I, catalytic domain, C-terminal subdomain"/>
    <property type="match status" value="1"/>
</dbReference>
<dbReference type="EMBL" id="UHIC01000001">
    <property type="protein sequence ID" value="SUO97872.1"/>
    <property type="molecule type" value="Genomic_DNA"/>
</dbReference>
<dbReference type="FunFam" id="3.30.70.580:FF:000001">
    <property type="entry name" value="tRNA pseudouridine synthase A"/>
    <property type="match status" value="1"/>
</dbReference>
<comment type="subunit">
    <text evidence="4">Homodimer.</text>
</comment>
<reference evidence="9 10" key="1">
    <citation type="submission" date="2018-06" db="EMBL/GenBank/DDBJ databases">
        <authorList>
            <consortium name="Pathogen Informatics"/>
            <person name="Doyle S."/>
        </authorList>
    </citation>
    <scope>NUCLEOTIDE SEQUENCE [LARGE SCALE GENOMIC DNA]</scope>
    <source>
        <strain evidence="9 10">NCTC13337</strain>
    </source>
</reference>
<dbReference type="NCBIfam" id="TIGR00071">
    <property type="entry name" value="hisT_truA"/>
    <property type="match status" value="1"/>
</dbReference>
<dbReference type="PANTHER" id="PTHR11142">
    <property type="entry name" value="PSEUDOURIDYLATE SYNTHASE"/>
    <property type="match status" value="1"/>
</dbReference>
<dbReference type="RefSeq" id="WP_072576640.1">
    <property type="nucleotide sequence ID" value="NZ_LWHB01000088.1"/>
</dbReference>
<evidence type="ECO:0000313" key="9">
    <source>
        <dbReference type="EMBL" id="SUO97872.1"/>
    </source>
</evidence>
<evidence type="ECO:0000256" key="3">
    <source>
        <dbReference type="ARBA" id="ARBA00023235"/>
    </source>
</evidence>
<proteinExistence type="inferred from homology"/>
<sequence length="262" mass="30211">MTQRYAVLVEYDGTAYSGWQRQPFLSQTIQTQVEQALSQIANQTIEIVCAGRTDAGVHALGQIIHFDTSTKRDNYAWLAGSNRYLPHDIRLKSILPVRSDFHARYDAQMRQYRYLILNSRQPSSIWYQKCHWHPHPLSVENMQQAAIALYGENDFSAFRAAECQAKSPNRYIKEIIINRQGEWISIDVIGNAFLHHMVRNIVGSLLMVGDNRCAISWLAEILHKKDRRQAGPTAPAYGLYFYRVFYPDCDNIPYPNEGQFPL</sequence>
<dbReference type="InterPro" id="IPR020103">
    <property type="entry name" value="PsdUridine_synth_cat_dom_sf"/>
</dbReference>
<dbReference type="PANTHER" id="PTHR11142:SF0">
    <property type="entry name" value="TRNA PSEUDOURIDINE SYNTHASE-LIKE 1"/>
    <property type="match status" value="1"/>
</dbReference>
<evidence type="ECO:0000259" key="8">
    <source>
        <dbReference type="Pfam" id="PF01416"/>
    </source>
</evidence>
<comment type="caution">
    <text evidence="4">Lacks conserved residue(s) required for the propagation of feature annotation.</text>
</comment>
<feature type="domain" description="Pseudouridine synthase I TruA alpha/beta" evidence="8">
    <location>
        <begin position="9"/>
        <end position="106"/>
    </location>
</feature>
<dbReference type="EC" id="5.4.99.12" evidence="4"/>
<dbReference type="InterPro" id="IPR020094">
    <property type="entry name" value="TruA/RsuA/RluB/E/F_N"/>
</dbReference>
<dbReference type="SUPFAM" id="SSF55120">
    <property type="entry name" value="Pseudouridine synthase"/>
    <property type="match status" value="1"/>
</dbReference>
<dbReference type="InterPro" id="IPR020095">
    <property type="entry name" value="PsdUridine_synth_TruA_C"/>
</dbReference>
<dbReference type="OrthoDB" id="9811823at2"/>
<evidence type="ECO:0000256" key="2">
    <source>
        <dbReference type="ARBA" id="ARBA00022694"/>
    </source>
</evidence>
<protein>
    <recommendedName>
        <fullName evidence="4">tRNA pseudouridine synthase A</fullName>
        <ecNumber evidence="4">5.4.99.12</ecNumber>
    </recommendedName>
    <alternativeName>
        <fullName evidence="4">tRNA pseudouridine(38-40) synthase</fullName>
    </alternativeName>
    <alternativeName>
        <fullName evidence="4">tRNA pseudouridylate synthase I</fullName>
    </alternativeName>
    <alternativeName>
        <fullName evidence="4">tRNA-uridine isomerase I</fullName>
    </alternativeName>
</protein>
<name>A0A380MZX5_9GAMM</name>
<evidence type="ECO:0000256" key="7">
    <source>
        <dbReference type="RuleBase" id="RU003792"/>
    </source>
</evidence>
<evidence type="ECO:0000313" key="10">
    <source>
        <dbReference type="Proteomes" id="UP000254601"/>
    </source>
</evidence>
<comment type="function">
    <text evidence="4">Formation of pseudouridine at positions 38, 39 and 40 in the anticodon stem and loop of transfer RNAs.</text>
</comment>
<dbReference type="HAMAP" id="MF_00171">
    <property type="entry name" value="TruA"/>
    <property type="match status" value="1"/>
</dbReference>
<evidence type="ECO:0000256" key="6">
    <source>
        <dbReference type="PIRSR" id="PIRSR001430-2"/>
    </source>
</evidence>
<comment type="catalytic activity">
    <reaction evidence="4 7">
        <text>uridine(38/39/40) in tRNA = pseudouridine(38/39/40) in tRNA</text>
        <dbReference type="Rhea" id="RHEA:22376"/>
        <dbReference type="Rhea" id="RHEA-COMP:10085"/>
        <dbReference type="Rhea" id="RHEA-COMP:10087"/>
        <dbReference type="ChEBI" id="CHEBI:65314"/>
        <dbReference type="ChEBI" id="CHEBI:65315"/>
        <dbReference type="EC" id="5.4.99.12"/>
    </reaction>
</comment>
<keyword evidence="10" id="KW-1185">Reference proteome</keyword>
<feature type="domain" description="Pseudouridine synthase I TruA alpha/beta" evidence="8">
    <location>
        <begin position="145"/>
        <end position="247"/>
    </location>
</feature>
<dbReference type="InterPro" id="IPR001406">
    <property type="entry name" value="PsdUridine_synth_TruA"/>
</dbReference>
<dbReference type="GO" id="GO:0003723">
    <property type="term" value="F:RNA binding"/>
    <property type="evidence" value="ECO:0007669"/>
    <property type="project" value="InterPro"/>
</dbReference>
<comment type="similarity">
    <text evidence="1 4 7">Belongs to the tRNA pseudouridine synthase TruA family.</text>
</comment>
<dbReference type="AlphaFoldDB" id="A0A380MZX5"/>